<proteinExistence type="inferred from homology"/>
<dbReference type="Pfam" id="PF07488">
    <property type="entry name" value="Glyco_hydro_67M"/>
    <property type="match status" value="1"/>
</dbReference>
<evidence type="ECO:0000256" key="4">
    <source>
        <dbReference type="ARBA" id="ARBA00023277"/>
    </source>
</evidence>
<comment type="caution">
    <text evidence="13">The sequence shown here is derived from an EMBL/GenBank/DDBJ whole genome shotgun (WGS) entry which is preliminary data.</text>
</comment>
<dbReference type="Gene3D" id="3.90.1330.10">
    <property type="entry name" value="Alpha-glucuronidase, C-terminal domain"/>
    <property type="match status" value="1"/>
</dbReference>
<dbReference type="RefSeq" id="WP_345162708.1">
    <property type="nucleotide sequence ID" value="NZ_BAABHC010000039.1"/>
</dbReference>
<gene>
    <name evidence="13" type="ORF">GCM10023188_45140</name>
</gene>
<dbReference type="Gene3D" id="3.20.20.80">
    <property type="entry name" value="Glycosidases"/>
    <property type="match status" value="1"/>
</dbReference>
<feature type="domain" description="Alpha glucuronidase N-terminal" evidence="10">
    <location>
        <begin position="29"/>
        <end position="150"/>
    </location>
</feature>
<evidence type="ECO:0000259" key="10">
    <source>
        <dbReference type="Pfam" id="PF03648"/>
    </source>
</evidence>
<evidence type="ECO:0000259" key="12">
    <source>
        <dbReference type="Pfam" id="PF07488"/>
    </source>
</evidence>
<accession>A0ABP8M5S7</accession>
<dbReference type="InterPro" id="IPR017853">
    <property type="entry name" value="GH"/>
</dbReference>
<keyword evidence="14" id="KW-1185">Reference proteome</keyword>
<dbReference type="Proteomes" id="UP001500552">
    <property type="component" value="Unassembled WGS sequence"/>
</dbReference>
<dbReference type="PANTHER" id="PTHR39207:SF1">
    <property type="entry name" value="ALPHA-GLUCURONIDASE A"/>
    <property type="match status" value="1"/>
</dbReference>
<dbReference type="SUPFAM" id="SSF51445">
    <property type="entry name" value="(Trans)glycosidases"/>
    <property type="match status" value="1"/>
</dbReference>
<feature type="signal peptide" evidence="9">
    <location>
        <begin position="1"/>
        <end position="23"/>
    </location>
</feature>
<comment type="subunit">
    <text evidence="8">Homodimer.</text>
</comment>
<dbReference type="Gene3D" id="3.30.379.10">
    <property type="entry name" value="Chitobiase/beta-hexosaminidase domain 2-like"/>
    <property type="match status" value="1"/>
</dbReference>
<reference evidence="14" key="1">
    <citation type="journal article" date="2019" name="Int. J. Syst. Evol. Microbiol.">
        <title>The Global Catalogue of Microorganisms (GCM) 10K type strain sequencing project: providing services to taxonomists for standard genome sequencing and annotation.</title>
        <authorList>
            <consortium name="The Broad Institute Genomics Platform"/>
            <consortium name="The Broad Institute Genome Sequencing Center for Infectious Disease"/>
            <person name="Wu L."/>
            <person name="Ma J."/>
        </authorList>
    </citation>
    <scope>NUCLEOTIDE SEQUENCE [LARGE SCALE GENOMIC DNA]</scope>
    <source>
        <strain evidence="14">JCM 17926</strain>
    </source>
</reference>
<dbReference type="SUPFAM" id="SSF55545">
    <property type="entry name" value="beta-N-acetylhexosaminidase-like domain"/>
    <property type="match status" value="1"/>
</dbReference>
<comment type="catalytic activity">
    <reaction evidence="8">
        <text>Hydrolysis of (1-&gt;2)-alpha-D-(4-O-methyl)glucuronosyl links in the main chain of hardwood xylans.</text>
        <dbReference type="EC" id="3.2.1.131"/>
    </reaction>
</comment>
<keyword evidence="9" id="KW-0732">Signal</keyword>
<evidence type="ECO:0000256" key="8">
    <source>
        <dbReference type="RuleBase" id="RU361198"/>
    </source>
</evidence>
<keyword evidence="5 7" id="KW-0326">Glycosidase</keyword>
<feature type="chain" id="PRO_5046571190" description="Xylan alpha-1,2-glucuronidase" evidence="9">
    <location>
        <begin position="24"/>
        <end position="720"/>
    </location>
</feature>
<dbReference type="InterPro" id="IPR011100">
    <property type="entry name" value="Glyco_hydro_67_cat"/>
</dbReference>
<dbReference type="GO" id="GO:0016787">
    <property type="term" value="F:hydrolase activity"/>
    <property type="evidence" value="ECO:0007669"/>
    <property type="project" value="UniProtKB-KW"/>
</dbReference>
<feature type="domain" description="Glycosyl hydrolase family 67 C-terminal" evidence="11">
    <location>
        <begin position="474"/>
        <end position="699"/>
    </location>
</feature>
<evidence type="ECO:0000259" key="11">
    <source>
        <dbReference type="Pfam" id="PF07477"/>
    </source>
</evidence>
<dbReference type="InterPro" id="IPR037054">
    <property type="entry name" value="A-glucoronidase_C_sf"/>
</dbReference>
<evidence type="ECO:0000256" key="6">
    <source>
        <dbReference type="ARBA" id="ARBA00023326"/>
    </source>
</evidence>
<dbReference type="Pfam" id="PF07477">
    <property type="entry name" value="Glyco_hydro_67C"/>
    <property type="match status" value="1"/>
</dbReference>
<dbReference type="PIRSF" id="PIRSF029900">
    <property type="entry name" value="Alpha-glucuronds"/>
    <property type="match status" value="1"/>
</dbReference>
<sequence length="720" mass="81627">MRNKFRNLLFLLLLCLVTGSVYAEDGYRLWLRYDKLQDEAKLKNYRQAITEVVFEGNAPTLVIAQKELVNGLSGLLGQEVPAAQRLTQAGAVVAGTPANSALIKSLGLADKLQQVGDEGYLLLSADVSGKRGTVIAANTDVGVLYGTFHLLRLIQTQQDISNLAVTSMPKIQRRVLNHWDNLDRTVERGYAGFSLWDWHKLPDYIDQRYLDYARANASIGINGTVLTNVNANALVLTKEYLVKVKALADAFRPYGLKVYLTARFSAPIEIGGLKTADPLDPQVQAWWKQKTDEVYTYIPDFGGYLVKADSEGQPGPHNYKRTQAEGANMLADAVAPHGGIVMWRAFVYSEHTPDDRHKQAYNEFKPLDGKFRDNVLVQVKNGAIDFQPREPFHPLFGAMPKTPLMMEFQITQEYLGQSTNLAYLAPLYKEVLESDTYARGKGSTVAKVIDGTLDNHKLTAIAGVSNIGTDRNWTGHQFAQSNWYTFGRLAWDHRISSEKIADEWVKMTFTNNNSFVAPVKKMMLNSHEAIVNYMTPLGLHHLMGWSHHYGPGPWIKDKPRADWTSVYYHQADEKGIGFDRTKTGSNAVAQYHQPVQKVFGSLKRVPEKYLLWFHHVPWDYKTDSGRILWDELAYRYSGGVDSVRQMQQTWDSVEGMIDEGRFNHVKTFLSIQEKEAKWWRDACLLYFQTFSKRPIPQGLEEPAHTLEYYMQLDPKFVPGI</sequence>
<protein>
    <recommendedName>
        <fullName evidence="8">Xylan alpha-1,2-glucuronidase</fullName>
        <ecNumber evidence="8">3.2.1.131</ecNumber>
    </recommendedName>
</protein>
<evidence type="ECO:0000256" key="9">
    <source>
        <dbReference type="SAM" id="SignalP"/>
    </source>
</evidence>
<dbReference type="InterPro" id="IPR011395">
    <property type="entry name" value="Glyco_hydro_67_aGlcAse"/>
</dbReference>
<organism evidence="13 14">
    <name type="scientific">Pontibacter saemangeumensis</name>
    <dbReference type="NCBI Taxonomy" id="1084525"/>
    <lineage>
        <taxon>Bacteria</taxon>
        <taxon>Pseudomonadati</taxon>
        <taxon>Bacteroidota</taxon>
        <taxon>Cytophagia</taxon>
        <taxon>Cytophagales</taxon>
        <taxon>Hymenobacteraceae</taxon>
        <taxon>Pontibacter</taxon>
    </lineage>
</organism>
<keyword evidence="3 7" id="KW-0378">Hydrolase</keyword>
<evidence type="ECO:0000256" key="7">
    <source>
        <dbReference type="PIRNR" id="PIRNR029900"/>
    </source>
</evidence>
<evidence type="ECO:0000256" key="3">
    <source>
        <dbReference type="ARBA" id="ARBA00022801"/>
    </source>
</evidence>
<keyword evidence="6 8" id="KW-0624">Polysaccharide degradation</keyword>
<evidence type="ECO:0000313" key="14">
    <source>
        <dbReference type="Proteomes" id="UP001500552"/>
    </source>
</evidence>
<name>A0ABP8M5S7_9BACT</name>
<comment type="similarity">
    <text evidence="1 7 8">Belongs to the glycosyl hydrolase 67 family.</text>
</comment>
<evidence type="ECO:0000256" key="5">
    <source>
        <dbReference type="ARBA" id="ARBA00023295"/>
    </source>
</evidence>
<dbReference type="Pfam" id="PF03648">
    <property type="entry name" value="Glyco_hydro_67N"/>
    <property type="match status" value="1"/>
</dbReference>
<dbReference type="EC" id="3.2.1.131" evidence="8"/>
<keyword evidence="2 7" id="KW-0858">Xylan degradation</keyword>
<evidence type="ECO:0000256" key="2">
    <source>
        <dbReference type="ARBA" id="ARBA00022651"/>
    </source>
</evidence>
<dbReference type="InterPro" id="IPR011099">
    <property type="entry name" value="Glyco_hydro_67_C"/>
</dbReference>
<evidence type="ECO:0000256" key="1">
    <source>
        <dbReference type="ARBA" id="ARBA00008833"/>
    </source>
</evidence>
<dbReference type="EMBL" id="BAABHC010000039">
    <property type="protein sequence ID" value="GAA4443908.1"/>
    <property type="molecule type" value="Genomic_DNA"/>
</dbReference>
<feature type="domain" description="Glycosyl hydrolase family 67 catalytic" evidence="12">
    <location>
        <begin position="154"/>
        <end position="473"/>
    </location>
</feature>
<dbReference type="InterPro" id="IPR005154">
    <property type="entry name" value="Glyco_hydro_67_aGlcAse_N"/>
</dbReference>
<dbReference type="InterPro" id="IPR029018">
    <property type="entry name" value="Hex-like_dom2"/>
</dbReference>
<dbReference type="PANTHER" id="PTHR39207">
    <property type="entry name" value="ALPHA-GLUCURONIDASE A"/>
    <property type="match status" value="1"/>
</dbReference>
<keyword evidence="4 8" id="KW-0119">Carbohydrate metabolism</keyword>
<evidence type="ECO:0000313" key="13">
    <source>
        <dbReference type="EMBL" id="GAA4443908.1"/>
    </source>
</evidence>